<gene>
    <name evidence="1" type="ORF">FJD38_06595</name>
</gene>
<accession>A0ABY3GNI7</accession>
<proteinExistence type="predicted"/>
<dbReference type="RefSeq" id="WP_146384468.1">
    <property type="nucleotide sequence ID" value="NZ_VFIO01000001.1"/>
</dbReference>
<evidence type="ECO:0000313" key="1">
    <source>
        <dbReference type="EMBL" id="TWR93274.1"/>
    </source>
</evidence>
<dbReference type="Proteomes" id="UP000318428">
    <property type="component" value="Unassembled WGS sequence"/>
</dbReference>
<keyword evidence="2" id="KW-1185">Reference proteome</keyword>
<sequence>MSTEKYALVLRGDQVACFESTTAVNEQWKVTLINGEPWVSLSSHSAQTAGSVLKQLSERRNLRKQLAQVHITLIYEQVSAGYLADVSRALTELQCSSWEVLRYEPLAERITLPQGELPRPYDGAWLVEHLLQPGLAQPVQESVASPTTSVNGMSELPGVELLQLYLPLLFQNFWSSISPQDLAFMSGSLQIPDVESPYPEPSLEAIAVLRRRFLKLPAAQRSTVLGFAQELTYKLKVRTQLRDLLEVF</sequence>
<reference evidence="1 2" key="1">
    <citation type="submission" date="2019-06" db="EMBL/GenBank/DDBJ databases">
        <title>Pseudomonas bimorpha sp. nov. isolated from bovine raw milk and skim milk concentrate.</title>
        <authorList>
            <person name="Hofmann K."/>
            <person name="Huptas C."/>
            <person name="Doll E."/>
            <person name="Scherer S."/>
            <person name="Wenning M."/>
        </authorList>
    </citation>
    <scope>NUCLEOTIDE SEQUENCE [LARGE SCALE GENOMIC DNA]</scope>
    <source>
        <strain evidence="1 2">DSM 108989</strain>
    </source>
</reference>
<evidence type="ECO:0000313" key="2">
    <source>
        <dbReference type="Proteomes" id="UP000318428"/>
    </source>
</evidence>
<name>A0ABY3GNI7_9PSED</name>
<organism evidence="1 2">
    <name type="scientific">Pseudomonas saxonica</name>
    <dbReference type="NCBI Taxonomy" id="2600598"/>
    <lineage>
        <taxon>Bacteria</taxon>
        <taxon>Pseudomonadati</taxon>
        <taxon>Pseudomonadota</taxon>
        <taxon>Gammaproteobacteria</taxon>
        <taxon>Pseudomonadales</taxon>
        <taxon>Pseudomonadaceae</taxon>
        <taxon>Pseudomonas</taxon>
    </lineage>
</organism>
<protein>
    <submittedName>
        <fullName evidence="1">Uncharacterized protein</fullName>
    </submittedName>
</protein>
<dbReference type="EMBL" id="VFIO01000001">
    <property type="protein sequence ID" value="TWR93274.1"/>
    <property type="molecule type" value="Genomic_DNA"/>
</dbReference>
<comment type="caution">
    <text evidence="1">The sequence shown here is derived from an EMBL/GenBank/DDBJ whole genome shotgun (WGS) entry which is preliminary data.</text>
</comment>